<dbReference type="AlphaFoldDB" id="A0A2U0HRN8"/>
<gene>
    <name evidence="1" type="ORF">DDV96_15750</name>
</gene>
<protein>
    <submittedName>
        <fullName evidence="1">Uncharacterized protein</fullName>
    </submittedName>
</protein>
<reference evidence="1 2" key="1">
    <citation type="submission" date="2018-04" db="EMBL/GenBank/DDBJ databases">
        <title>Marixanthomonas spongiae HN-E44 sp. nov., isolated from a marine sponge.</title>
        <authorList>
            <person name="Luo L."/>
            <person name="Zhuang L."/>
        </authorList>
    </citation>
    <scope>NUCLEOTIDE SEQUENCE [LARGE SCALE GENOMIC DNA]</scope>
    <source>
        <strain evidence="1 2">HN-E44</strain>
    </source>
</reference>
<proteinExistence type="predicted"/>
<sequence>MKKIIFIFSIAIISTNYIIAQEVTVNDNITIKIKKVKKAPTLFHTQQNVKVKGDGLKKIMIKSKIKSENKKDVDVNPFSLLDTVNKVRYQLVEFVGYKSFSIGVPTYQGKELLKTKLLNKRGRPYQSVPDFDPKIKDTFEDYQFEGYKNITCQINFGTDKNPIISGIYYAPITMNSFIADAFFAIQKLDKEPVFELYYGNEKVGDIDIDLD</sequence>
<dbReference type="Proteomes" id="UP000245962">
    <property type="component" value="Unassembled WGS sequence"/>
</dbReference>
<name>A0A2U0HRN8_9FLAO</name>
<evidence type="ECO:0000313" key="2">
    <source>
        <dbReference type="Proteomes" id="UP000245962"/>
    </source>
</evidence>
<dbReference type="OrthoDB" id="1426087at2"/>
<comment type="caution">
    <text evidence="1">The sequence shown here is derived from an EMBL/GenBank/DDBJ whole genome shotgun (WGS) entry which is preliminary data.</text>
</comment>
<accession>A0A2U0HRN8</accession>
<evidence type="ECO:0000313" key="1">
    <source>
        <dbReference type="EMBL" id="PVW11504.1"/>
    </source>
</evidence>
<dbReference type="EMBL" id="QEHR01000025">
    <property type="protein sequence ID" value="PVW11504.1"/>
    <property type="molecule type" value="Genomic_DNA"/>
</dbReference>
<dbReference type="RefSeq" id="WP_116695730.1">
    <property type="nucleotide sequence ID" value="NZ_QEHR01000025.1"/>
</dbReference>
<keyword evidence="2" id="KW-1185">Reference proteome</keyword>
<organism evidence="1 2">
    <name type="scientific">Marixanthomonas spongiae</name>
    <dbReference type="NCBI Taxonomy" id="2174845"/>
    <lineage>
        <taxon>Bacteria</taxon>
        <taxon>Pseudomonadati</taxon>
        <taxon>Bacteroidota</taxon>
        <taxon>Flavobacteriia</taxon>
        <taxon>Flavobacteriales</taxon>
        <taxon>Flavobacteriaceae</taxon>
        <taxon>Marixanthomonas</taxon>
    </lineage>
</organism>